<dbReference type="PIRSF" id="PIRSF005572">
    <property type="entry name" value="NifS"/>
    <property type="match status" value="1"/>
</dbReference>
<dbReference type="PANTHER" id="PTHR11601">
    <property type="entry name" value="CYSTEINE DESULFURYLASE FAMILY MEMBER"/>
    <property type="match status" value="1"/>
</dbReference>
<evidence type="ECO:0000313" key="14">
    <source>
        <dbReference type="EMBL" id="OGI63871.1"/>
    </source>
</evidence>
<keyword evidence="10" id="KW-0535">Nitrogen fixation</keyword>
<evidence type="ECO:0000256" key="11">
    <source>
        <dbReference type="ARBA" id="ARBA00031911"/>
    </source>
</evidence>
<dbReference type="Pfam" id="PF00266">
    <property type="entry name" value="Aminotran_5"/>
    <property type="match status" value="1"/>
</dbReference>
<keyword evidence="8" id="KW-0408">Iron</keyword>
<dbReference type="GO" id="GO:0046872">
    <property type="term" value="F:metal ion binding"/>
    <property type="evidence" value="ECO:0007669"/>
    <property type="project" value="UniProtKB-KW"/>
</dbReference>
<evidence type="ECO:0000256" key="8">
    <source>
        <dbReference type="ARBA" id="ARBA00023004"/>
    </source>
</evidence>
<evidence type="ECO:0000256" key="12">
    <source>
        <dbReference type="ARBA" id="ARBA00050776"/>
    </source>
</evidence>
<dbReference type="Gene3D" id="3.40.640.10">
    <property type="entry name" value="Type I PLP-dependent aspartate aminotransferase-like (Major domain)"/>
    <property type="match status" value="1"/>
</dbReference>
<evidence type="ECO:0000256" key="7">
    <source>
        <dbReference type="ARBA" id="ARBA00022898"/>
    </source>
</evidence>
<dbReference type="InterPro" id="IPR015421">
    <property type="entry name" value="PyrdxlP-dep_Trfase_major"/>
</dbReference>
<evidence type="ECO:0000256" key="5">
    <source>
        <dbReference type="ARBA" id="ARBA00022679"/>
    </source>
</evidence>
<keyword evidence="6" id="KW-0479">Metal-binding</keyword>
<evidence type="ECO:0000313" key="15">
    <source>
        <dbReference type="Proteomes" id="UP000179076"/>
    </source>
</evidence>
<dbReference type="PANTHER" id="PTHR11601:SF34">
    <property type="entry name" value="CYSTEINE DESULFURASE"/>
    <property type="match status" value="1"/>
</dbReference>
<protein>
    <recommendedName>
        <fullName evidence="4">cysteine desulfurase</fullName>
        <ecNumber evidence="4">2.8.1.7</ecNumber>
    </recommendedName>
    <alternativeName>
        <fullName evidence="11">Nitrogenase metalloclusters biosynthesis protein NifS</fullName>
    </alternativeName>
</protein>
<dbReference type="GO" id="GO:0051536">
    <property type="term" value="F:iron-sulfur cluster binding"/>
    <property type="evidence" value="ECO:0007669"/>
    <property type="project" value="UniProtKB-KW"/>
</dbReference>
<sequence length="385" mass="41552">MKLSHNRKFIYLDYNATTPVAPEVVMAMAPYWREIYGNPSSSHQQGRLSRRAIEQARTQVATLVGVSPEWIIFTGGATEANNLALMGVARRQPANKRHLIVSNIEHPAVLEPAKALQREGWAVSLAPVDEHGSIKLDVFESLLRPNTSLVSIMHANNEIGTIQPIPDIARLTRARGIVLHTDAAQSAGKIRVDVSELGVNMLTLAGHKFYAPKGVGALVRGPQMALDPIAFGAGHEFGIRPGTENVPLIVGLGEAARLARARLGQRSRHMQSLRDLLHQLLQEQIPHLRLNGHLLHRLPNTLNVSLPDCNAHKLLAELADSLGASAGSACHSDSDAVSGVLGAMGIAAERALGAIRLSVGIDTTEQEIRSAAQQLVLAWENAARR</sequence>
<comment type="function">
    <text evidence="2">Catalyzes the removal of elemental sulfur atoms from cysteine to produce alanine. Seems to participate in the biosynthesis of the nitrogenase metalloclusters by providing the inorganic sulfur required for the Fe-S core formation.</text>
</comment>
<comment type="similarity">
    <text evidence="3">Belongs to the class-V pyridoxal-phosphate-dependent aminotransferase family. NifS/IscS subfamily.</text>
</comment>
<evidence type="ECO:0000256" key="9">
    <source>
        <dbReference type="ARBA" id="ARBA00023014"/>
    </source>
</evidence>
<evidence type="ECO:0000256" key="1">
    <source>
        <dbReference type="ARBA" id="ARBA00001933"/>
    </source>
</evidence>
<evidence type="ECO:0000259" key="13">
    <source>
        <dbReference type="Pfam" id="PF00266"/>
    </source>
</evidence>
<comment type="cofactor">
    <cofactor evidence="1">
        <name>pyridoxal 5'-phosphate</name>
        <dbReference type="ChEBI" id="CHEBI:597326"/>
    </cofactor>
</comment>
<gene>
    <name evidence="14" type="ORF">A2W18_11535</name>
</gene>
<dbReference type="GO" id="GO:0031071">
    <property type="term" value="F:cysteine desulfurase activity"/>
    <property type="evidence" value="ECO:0007669"/>
    <property type="project" value="UniProtKB-EC"/>
</dbReference>
<dbReference type="SUPFAM" id="SSF53383">
    <property type="entry name" value="PLP-dependent transferases"/>
    <property type="match status" value="1"/>
</dbReference>
<dbReference type="InterPro" id="IPR015424">
    <property type="entry name" value="PyrdxlP-dep_Trfase"/>
</dbReference>
<organism evidence="14 15">
    <name type="scientific">Candidatus Muproteobacteria bacterium RBG_16_60_9</name>
    <dbReference type="NCBI Taxonomy" id="1817755"/>
    <lineage>
        <taxon>Bacteria</taxon>
        <taxon>Pseudomonadati</taxon>
        <taxon>Pseudomonadota</taxon>
        <taxon>Candidatus Muproteobacteria</taxon>
    </lineage>
</organism>
<accession>A0A1F6V280</accession>
<proteinExistence type="inferred from homology"/>
<name>A0A1F6V280_9PROT</name>
<comment type="catalytic activity">
    <reaction evidence="12">
        <text>(sulfur carrier)-H + L-cysteine = (sulfur carrier)-SH + L-alanine</text>
        <dbReference type="Rhea" id="RHEA:43892"/>
        <dbReference type="Rhea" id="RHEA-COMP:14737"/>
        <dbReference type="Rhea" id="RHEA-COMP:14739"/>
        <dbReference type="ChEBI" id="CHEBI:29917"/>
        <dbReference type="ChEBI" id="CHEBI:35235"/>
        <dbReference type="ChEBI" id="CHEBI:57972"/>
        <dbReference type="ChEBI" id="CHEBI:64428"/>
        <dbReference type="EC" id="2.8.1.7"/>
    </reaction>
</comment>
<keyword evidence="5" id="KW-0808">Transferase</keyword>
<dbReference type="Gene3D" id="3.90.1150.10">
    <property type="entry name" value="Aspartate Aminotransferase, domain 1"/>
    <property type="match status" value="1"/>
</dbReference>
<keyword evidence="9" id="KW-0411">Iron-sulfur</keyword>
<evidence type="ECO:0000256" key="3">
    <source>
        <dbReference type="ARBA" id="ARBA00006490"/>
    </source>
</evidence>
<dbReference type="EC" id="2.8.1.7" evidence="4"/>
<dbReference type="FunFam" id="3.40.640.10:FF:000084">
    <property type="entry name" value="IscS-like cysteine desulfurase"/>
    <property type="match status" value="1"/>
</dbReference>
<evidence type="ECO:0000256" key="6">
    <source>
        <dbReference type="ARBA" id="ARBA00022723"/>
    </source>
</evidence>
<keyword evidence="7" id="KW-0663">Pyridoxal phosphate</keyword>
<dbReference type="EMBL" id="MFSP01000146">
    <property type="protein sequence ID" value="OGI63871.1"/>
    <property type="molecule type" value="Genomic_DNA"/>
</dbReference>
<evidence type="ECO:0000256" key="2">
    <source>
        <dbReference type="ARBA" id="ARBA00003120"/>
    </source>
</evidence>
<evidence type="ECO:0000256" key="4">
    <source>
        <dbReference type="ARBA" id="ARBA00012239"/>
    </source>
</evidence>
<dbReference type="InterPro" id="IPR016454">
    <property type="entry name" value="Cysteine_dSase"/>
</dbReference>
<evidence type="ECO:0000256" key="10">
    <source>
        <dbReference type="ARBA" id="ARBA00023231"/>
    </source>
</evidence>
<reference evidence="14 15" key="1">
    <citation type="journal article" date="2016" name="Nat. Commun.">
        <title>Thousands of microbial genomes shed light on interconnected biogeochemical processes in an aquifer system.</title>
        <authorList>
            <person name="Anantharaman K."/>
            <person name="Brown C.T."/>
            <person name="Hug L.A."/>
            <person name="Sharon I."/>
            <person name="Castelle C.J."/>
            <person name="Probst A.J."/>
            <person name="Thomas B.C."/>
            <person name="Singh A."/>
            <person name="Wilkins M.J."/>
            <person name="Karaoz U."/>
            <person name="Brodie E.L."/>
            <person name="Williams K.H."/>
            <person name="Hubbard S.S."/>
            <person name="Banfield J.F."/>
        </authorList>
    </citation>
    <scope>NUCLEOTIDE SEQUENCE [LARGE SCALE GENOMIC DNA]</scope>
</reference>
<feature type="domain" description="Aminotransferase class V" evidence="13">
    <location>
        <begin position="10"/>
        <end position="368"/>
    </location>
</feature>
<dbReference type="AlphaFoldDB" id="A0A1F6V280"/>
<dbReference type="InterPro" id="IPR015422">
    <property type="entry name" value="PyrdxlP-dep_Trfase_small"/>
</dbReference>
<dbReference type="InterPro" id="IPR000192">
    <property type="entry name" value="Aminotrans_V_dom"/>
</dbReference>
<comment type="caution">
    <text evidence="14">The sequence shown here is derived from an EMBL/GenBank/DDBJ whole genome shotgun (WGS) entry which is preliminary data.</text>
</comment>
<dbReference type="Proteomes" id="UP000179076">
    <property type="component" value="Unassembled WGS sequence"/>
</dbReference>